<comment type="caution">
    <text evidence="3">The sequence shown here is derived from an EMBL/GenBank/DDBJ whole genome shotgun (WGS) entry which is preliminary data.</text>
</comment>
<accession>A0A2J8AGH7</accession>
<feature type="compositionally biased region" description="Low complexity" evidence="1">
    <location>
        <begin position="55"/>
        <end position="71"/>
    </location>
</feature>
<dbReference type="InterPro" id="IPR038789">
    <property type="entry name" value="LPA2-like"/>
</dbReference>
<dbReference type="AlphaFoldDB" id="A0A2J8AGH7"/>
<evidence type="ECO:0000313" key="4">
    <source>
        <dbReference type="Proteomes" id="UP000236333"/>
    </source>
</evidence>
<dbReference type="PANTHER" id="PTHR37385:SF2">
    <property type="entry name" value="PROTEIN LPA2"/>
    <property type="match status" value="1"/>
</dbReference>
<feature type="region of interest" description="Disordered" evidence="1">
    <location>
        <begin position="1"/>
        <end position="72"/>
    </location>
</feature>
<keyword evidence="2" id="KW-0472">Membrane</keyword>
<evidence type="ECO:0000256" key="1">
    <source>
        <dbReference type="SAM" id="MobiDB-lite"/>
    </source>
</evidence>
<keyword evidence="2" id="KW-0812">Transmembrane</keyword>
<name>A0A2J8AGH7_9CHLO</name>
<gene>
    <name evidence="3" type="ORF">TSOC_001566</name>
</gene>
<dbReference type="PANTHER" id="PTHR37385">
    <property type="entry name" value="PROTEIN LOW PSII ACCUMULATION 2, CHLOROPLASTIC"/>
    <property type="match status" value="1"/>
</dbReference>
<dbReference type="EMBL" id="PGGS01000026">
    <property type="protein sequence ID" value="PNH11596.1"/>
    <property type="molecule type" value="Genomic_DNA"/>
</dbReference>
<keyword evidence="2" id="KW-1133">Transmembrane helix</keyword>
<feature type="compositionally biased region" description="Low complexity" evidence="1">
    <location>
        <begin position="1"/>
        <end position="16"/>
    </location>
</feature>
<proteinExistence type="predicted"/>
<evidence type="ECO:0000256" key="2">
    <source>
        <dbReference type="SAM" id="Phobius"/>
    </source>
</evidence>
<feature type="transmembrane region" description="Helical" evidence="2">
    <location>
        <begin position="121"/>
        <end position="141"/>
    </location>
</feature>
<reference evidence="3 4" key="1">
    <citation type="journal article" date="2017" name="Mol. Biol. Evol.">
        <title>The 4-celled Tetrabaena socialis nuclear genome reveals the essential components for genetic control of cell number at the origin of multicellularity in the volvocine lineage.</title>
        <authorList>
            <person name="Featherston J."/>
            <person name="Arakaki Y."/>
            <person name="Hanschen E.R."/>
            <person name="Ferris P.J."/>
            <person name="Michod R.E."/>
            <person name="Olson B.J.S.C."/>
            <person name="Nozaki H."/>
            <person name="Durand P.M."/>
        </authorList>
    </citation>
    <scope>NUCLEOTIDE SEQUENCE [LARGE SCALE GENOMIC DNA]</scope>
    <source>
        <strain evidence="3 4">NIES-571</strain>
    </source>
</reference>
<sequence length="195" mass="20516">MQVLARSRLSRAGLSRPIQRRGPVSVQASKGFGAEPKAAPKQAPKEDSDEEGPFSAPAAKAPAKAAPAPSVADKDAEALEALESRIRSRRRVEAKVKVNAPEVDVATGKTPATAEGEAEQFYLAFLSLYFVGVLIGGLLLAGAGFLPEEADLWITEQVYPAYSWIILGFLALSSLYGLFKTGKLPGQHAVGAAAV</sequence>
<evidence type="ECO:0000313" key="3">
    <source>
        <dbReference type="EMBL" id="PNH11596.1"/>
    </source>
</evidence>
<keyword evidence="4" id="KW-1185">Reference proteome</keyword>
<dbReference type="OrthoDB" id="568307at2759"/>
<dbReference type="Proteomes" id="UP000236333">
    <property type="component" value="Unassembled WGS sequence"/>
</dbReference>
<feature type="transmembrane region" description="Helical" evidence="2">
    <location>
        <begin position="161"/>
        <end position="179"/>
    </location>
</feature>
<protein>
    <submittedName>
        <fullName evidence="3">Uncharacterized protein</fullName>
    </submittedName>
</protein>
<organism evidence="3 4">
    <name type="scientific">Tetrabaena socialis</name>
    <dbReference type="NCBI Taxonomy" id="47790"/>
    <lineage>
        <taxon>Eukaryota</taxon>
        <taxon>Viridiplantae</taxon>
        <taxon>Chlorophyta</taxon>
        <taxon>core chlorophytes</taxon>
        <taxon>Chlorophyceae</taxon>
        <taxon>CS clade</taxon>
        <taxon>Chlamydomonadales</taxon>
        <taxon>Tetrabaenaceae</taxon>
        <taxon>Tetrabaena</taxon>
    </lineage>
</organism>